<proteinExistence type="predicted"/>
<name>A0A2S7IJ05_9BACT</name>
<gene>
    <name evidence="2" type="ORF">C5O19_18030</name>
</gene>
<dbReference type="Proteomes" id="UP000239590">
    <property type="component" value="Unassembled WGS sequence"/>
</dbReference>
<protein>
    <submittedName>
        <fullName evidence="2">Uncharacterized protein</fullName>
    </submittedName>
</protein>
<feature type="coiled-coil region" evidence="1">
    <location>
        <begin position="3"/>
        <end position="30"/>
    </location>
</feature>
<reference evidence="3" key="1">
    <citation type="submission" date="2018-02" db="EMBL/GenBank/DDBJ databases">
        <title>Genome sequencing of Solimonas sp. HR-BB.</title>
        <authorList>
            <person name="Lee Y."/>
            <person name="Jeon C.O."/>
        </authorList>
    </citation>
    <scope>NUCLEOTIDE SEQUENCE [LARGE SCALE GENOMIC DNA]</scope>
    <source>
        <strain evidence="3">HR-U</strain>
    </source>
</reference>
<accession>A0A2S7IJ05</accession>
<sequence length="180" mass="20934">MTMNNRIESLSDLQAERARLKNQIETSRVGIRRQFDDIKEDINPARQVVQTFTQLMSKPKNNALQMGVVRGIDMALAYTPIGRMAWPLRFIIRFLLKRATANYLSSNQNHLLQKSLTWVKEVSDDEPKVVRISEGKPKKHWKERFFRWLKDATAEDDIPRAHVVESLPLAQPERSVRTPL</sequence>
<keyword evidence="3" id="KW-1185">Reference proteome</keyword>
<comment type="caution">
    <text evidence="2">The sequence shown here is derived from an EMBL/GenBank/DDBJ whole genome shotgun (WGS) entry which is preliminary data.</text>
</comment>
<evidence type="ECO:0000313" key="2">
    <source>
        <dbReference type="EMBL" id="PQA56245.1"/>
    </source>
</evidence>
<dbReference type="EMBL" id="PTRA01000003">
    <property type="protein sequence ID" value="PQA56245.1"/>
    <property type="molecule type" value="Genomic_DNA"/>
</dbReference>
<evidence type="ECO:0000313" key="3">
    <source>
        <dbReference type="Proteomes" id="UP000239590"/>
    </source>
</evidence>
<keyword evidence="1" id="KW-0175">Coiled coil</keyword>
<dbReference type="AlphaFoldDB" id="A0A2S7IJ05"/>
<evidence type="ECO:0000256" key="1">
    <source>
        <dbReference type="SAM" id="Coils"/>
    </source>
</evidence>
<organism evidence="2 3">
    <name type="scientific">Siphonobacter curvatus</name>
    <dbReference type="NCBI Taxonomy" id="2094562"/>
    <lineage>
        <taxon>Bacteria</taxon>
        <taxon>Pseudomonadati</taxon>
        <taxon>Bacteroidota</taxon>
        <taxon>Cytophagia</taxon>
        <taxon>Cytophagales</taxon>
        <taxon>Cytophagaceae</taxon>
        <taxon>Siphonobacter</taxon>
    </lineage>
</organism>